<proteinExistence type="predicted"/>
<comment type="caution">
    <text evidence="1">The sequence shown here is derived from an EMBL/GenBank/DDBJ whole genome shotgun (WGS) entry which is preliminary data.</text>
</comment>
<organism evidence="1 2">
    <name type="scientific">Manihot esculenta</name>
    <name type="common">Cassava</name>
    <name type="synonym">Jatropha manihot</name>
    <dbReference type="NCBI Taxonomy" id="3983"/>
    <lineage>
        <taxon>Eukaryota</taxon>
        <taxon>Viridiplantae</taxon>
        <taxon>Streptophyta</taxon>
        <taxon>Embryophyta</taxon>
        <taxon>Tracheophyta</taxon>
        <taxon>Spermatophyta</taxon>
        <taxon>Magnoliopsida</taxon>
        <taxon>eudicotyledons</taxon>
        <taxon>Gunneridae</taxon>
        <taxon>Pentapetalae</taxon>
        <taxon>rosids</taxon>
        <taxon>fabids</taxon>
        <taxon>Malpighiales</taxon>
        <taxon>Euphorbiaceae</taxon>
        <taxon>Crotonoideae</taxon>
        <taxon>Manihoteae</taxon>
        <taxon>Manihot</taxon>
    </lineage>
</organism>
<accession>A0ACB7GEN7</accession>
<dbReference type="EMBL" id="CM004401">
    <property type="protein sequence ID" value="KAG8637181.1"/>
    <property type="molecule type" value="Genomic_DNA"/>
</dbReference>
<gene>
    <name evidence="1" type="ORF">MANES_15G093650v8</name>
</gene>
<sequence length="103" mass="11864">MDYYFSTTKCPLISIQSLCQDEEESFIILRVQMQKEGDVCYSIGQTTPLNRLMADYCRRMGCPYGTLRFSFDGTRVTETDSPFSLKMENYDIIDAWKEQNGGA</sequence>
<keyword evidence="2" id="KW-1185">Reference proteome</keyword>
<reference evidence="2" key="1">
    <citation type="journal article" date="2016" name="Nat. Biotechnol.">
        <title>Sequencing wild and cultivated cassava and related species reveals extensive interspecific hybridization and genetic diversity.</title>
        <authorList>
            <person name="Bredeson J.V."/>
            <person name="Lyons J.B."/>
            <person name="Prochnik S.E."/>
            <person name="Wu G.A."/>
            <person name="Ha C.M."/>
            <person name="Edsinger-Gonzales E."/>
            <person name="Grimwood J."/>
            <person name="Schmutz J."/>
            <person name="Rabbi I.Y."/>
            <person name="Egesi C."/>
            <person name="Nauluvula P."/>
            <person name="Lebot V."/>
            <person name="Ndunguru J."/>
            <person name="Mkamilo G."/>
            <person name="Bart R.S."/>
            <person name="Setter T.L."/>
            <person name="Gleadow R.M."/>
            <person name="Kulakow P."/>
            <person name="Ferguson M.E."/>
            <person name="Rounsley S."/>
            <person name="Rokhsar D.S."/>
        </authorList>
    </citation>
    <scope>NUCLEOTIDE SEQUENCE [LARGE SCALE GENOMIC DNA]</scope>
    <source>
        <strain evidence="2">cv. AM560-2</strain>
    </source>
</reference>
<evidence type="ECO:0000313" key="1">
    <source>
        <dbReference type="EMBL" id="KAG8637181.1"/>
    </source>
</evidence>
<name>A0ACB7GEN7_MANES</name>
<protein>
    <submittedName>
        <fullName evidence="1">Uncharacterized protein</fullName>
    </submittedName>
</protein>
<dbReference type="Proteomes" id="UP000091857">
    <property type="component" value="Chromosome 15"/>
</dbReference>
<evidence type="ECO:0000313" key="2">
    <source>
        <dbReference type="Proteomes" id="UP000091857"/>
    </source>
</evidence>